<dbReference type="Gene3D" id="3.30.70.1730">
    <property type="match status" value="1"/>
</dbReference>
<gene>
    <name evidence="8" type="primary">rplJ</name>
    <name evidence="6" type="synonym">rpl10</name>
    <name evidence="6" type="synonym">rplP0</name>
    <name evidence="8" type="ORF">EYH45_00960</name>
</gene>
<dbReference type="InterPro" id="IPR022909">
    <property type="entry name" value="Ribosomal_uL10_arc"/>
</dbReference>
<name>A0A833E9F8_CALS0</name>
<feature type="domain" description="Large ribosomal subunit protein uL10-like insertion" evidence="7">
    <location>
        <begin position="113"/>
        <end position="183"/>
    </location>
</feature>
<evidence type="ECO:0000313" key="9">
    <source>
        <dbReference type="Proteomes" id="UP000608579"/>
    </source>
</evidence>
<dbReference type="Gene3D" id="6.10.140.760">
    <property type="match status" value="1"/>
</dbReference>
<dbReference type="GO" id="GO:0022625">
    <property type="term" value="C:cytosolic large ribosomal subunit"/>
    <property type="evidence" value="ECO:0007669"/>
    <property type="project" value="TreeGrafter"/>
</dbReference>
<keyword evidence="4 6" id="KW-0689">Ribosomal protein</keyword>
<evidence type="ECO:0000256" key="5">
    <source>
        <dbReference type="ARBA" id="ARBA00023274"/>
    </source>
</evidence>
<evidence type="ECO:0000256" key="4">
    <source>
        <dbReference type="ARBA" id="ARBA00022980"/>
    </source>
</evidence>
<comment type="function">
    <text evidence="6">Forms part of the ribosomal stalk, playing a central role in the interaction of the ribosome with GTP-bound translation factors.</text>
</comment>
<dbReference type="InterPro" id="IPR050323">
    <property type="entry name" value="Ribosomal_protein_uL10"/>
</dbReference>
<keyword evidence="3 6" id="KW-0694">RNA-binding</keyword>
<evidence type="ECO:0000256" key="2">
    <source>
        <dbReference type="ARBA" id="ARBA00022730"/>
    </source>
</evidence>
<dbReference type="PANTHER" id="PTHR45699">
    <property type="entry name" value="60S ACIDIC RIBOSOMAL PROTEIN P0"/>
    <property type="match status" value="1"/>
</dbReference>
<dbReference type="Pfam" id="PF17777">
    <property type="entry name" value="RL10P_insert"/>
    <property type="match status" value="1"/>
</dbReference>
<organism evidence="8 9">
    <name type="scientific">Caldiarchaeum subterraneum</name>
    <dbReference type="NCBI Taxonomy" id="311458"/>
    <lineage>
        <taxon>Archaea</taxon>
        <taxon>Nitrososphaerota</taxon>
        <taxon>Candidatus Caldarchaeales</taxon>
        <taxon>Candidatus Caldarchaeaceae</taxon>
        <taxon>Candidatus Caldarchaeum</taxon>
    </lineage>
</organism>
<dbReference type="InterPro" id="IPR040637">
    <property type="entry name" value="Ribosomal_uL10-like_insert"/>
</dbReference>
<protein>
    <recommendedName>
        <fullName evidence="6">Large ribosomal subunit protein uL10</fullName>
    </recommendedName>
    <alternativeName>
        <fullName evidence="6">Acidic ribosomal protein P0 homolog</fullName>
    </alternativeName>
</protein>
<dbReference type="GO" id="GO:0070180">
    <property type="term" value="F:large ribosomal subunit rRNA binding"/>
    <property type="evidence" value="ECO:0007669"/>
    <property type="project" value="UniProtKB-UniRule"/>
</dbReference>
<comment type="caution">
    <text evidence="8">The sequence shown here is derived from an EMBL/GenBank/DDBJ whole genome shotgun (WGS) entry which is preliminary data.</text>
</comment>
<dbReference type="PANTHER" id="PTHR45699:SF3">
    <property type="entry name" value="LARGE RIBOSOMAL SUBUNIT PROTEIN UL10"/>
    <property type="match status" value="1"/>
</dbReference>
<dbReference type="Pfam" id="PF00466">
    <property type="entry name" value="Ribosomal_L10"/>
    <property type="match status" value="1"/>
</dbReference>
<dbReference type="SUPFAM" id="SSF160369">
    <property type="entry name" value="Ribosomal protein L10-like"/>
    <property type="match status" value="1"/>
</dbReference>
<dbReference type="GO" id="GO:0003735">
    <property type="term" value="F:structural constituent of ribosome"/>
    <property type="evidence" value="ECO:0007669"/>
    <property type="project" value="TreeGrafter"/>
</dbReference>
<accession>A0A833E9F8</accession>
<dbReference type="InterPro" id="IPR043164">
    <property type="entry name" value="Ribosomal_uL10-like_insert_sf"/>
</dbReference>
<dbReference type="GO" id="GO:0002181">
    <property type="term" value="P:cytoplasmic translation"/>
    <property type="evidence" value="ECO:0007669"/>
    <property type="project" value="TreeGrafter"/>
</dbReference>
<dbReference type="InterPro" id="IPR043141">
    <property type="entry name" value="Ribosomal_uL10-like_sf"/>
</dbReference>
<evidence type="ECO:0000313" key="8">
    <source>
        <dbReference type="EMBL" id="HIQ29114.1"/>
    </source>
</evidence>
<comment type="subunit">
    <text evidence="6">Part of the 50S ribosomal subunit. Forms part of the ribosomal stalk which helps the ribosome interact with GTP-bound translation factors. Forms a heptameric L10(L12)2(L12)2(L12)2 complex, where L10 forms an elongated spine to which the L12 dimers bind in a sequential fashion.</text>
</comment>
<dbReference type="Gene3D" id="3.90.105.20">
    <property type="match status" value="1"/>
</dbReference>
<evidence type="ECO:0000256" key="3">
    <source>
        <dbReference type="ARBA" id="ARBA00022884"/>
    </source>
</evidence>
<sequence length="288" mass="31660">MSQQTVLRPSLLRKRRVVEELARLIKEYPAIAVFDLTGTRANIIHEMRRKLRDMGVVKVAKKTLFMKAADLAGRPDVKKLVEDLAKPAGFIFTTLNTFKLSLIIEQNKIPMFAKAGETADFDVWIPETNTGLPPGPILTDFGKLKIPTRIEGGQIWVAKDTLVAKKGDVIDHLLASILVRLNIKSVMRGLSLIAAYEDGVIIKAEDLKLDLGRFRQDLAEATQHAMNLAVEIGYVTPETIRPIITLAVRRSMNVALEAGYVSRDIAPQIIARAHAIAAAVAARIGQAG</sequence>
<keyword evidence="5 6" id="KW-0687">Ribonucleoprotein</keyword>
<proteinExistence type="inferred from homology"/>
<dbReference type="Proteomes" id="UP000608579">
    <property type="component" value="Unassembled WGS sequence"/>
</dbReference>
<comment type="similarity">
    <text evidence="1 6">Belongs to the universal ribosomal protein uL10 family.</text>
</comment>
<dbReference type="GO" id="GO:0000027">
    <property type="term" value="P:ribosomal large subunit assembly"/>
    <property type="evidence" value="ECO:0007669"/>
    <property type="project" value="TreeGrafter"/>
</dbReference>
<reference evidence="8" key="1">
    <citation type="journal article" date="2020" name="ISME J.">
        <title>Gammaproteobacteria mediating utilization of methyl-, sulfur- and petroleum organic compounds in deep ocean hydrothermal plumes.</title>
        <authorList>
            <person name="Zhou Z."/>
            <person name="Liu Y."/>
            <person name="Pan J."/>
            <person name="Cron B.R."/>
            <person name="Toner B.M."/>
            <person name="Anantharaman K."/>
            <person name="Breier J.A."/>
            <person name="Dick G.J."/>
            <person name="Li M."/>
        </authorList>
    </citation>
    <scope>NUCLEOTIDE SEQUENCE</scope>
    <source>
        <strain evidence="8">SZUA-1515</strain>
    </source>
</reference>
<dbReference type="HAMAP" id="MF_00280">
    <property type="entry name" value="Ribosomal_uL10_arch"/>
    <property type="match status" value="1"/>
</dbReference>
<evidence type="ECO:0000256" key="6">
    <source>
        <dbReference type="HAMAP-Rule" id="MF_00280"/>
    </source>
</evidence>
<dbReference type="AlphaFoldDB" id="A0A833E9F8"/>
<evidence type="ECO:0000256" key="1">
    <source>
        <dbReference type="ARBA" id="ARBA00008889"/>
    </source>
</evidence>
<dbReference type="EMBL" id="DQVM01000018">
    <property type="protein sequence ID" value="HIQ29114.1"/>
    <property type="molecule type" value="Genomic_DNA"/>
</dbReference>
<keyword evidence="2 6" id="KW-0699">rRNA-binding</keyword>
<dbReference type="InterPro" id="IPR001790">
    <property type="entry name" value="Ribosomal_uL10"/>
</dbReference>
<evidence type="ECO:0000259" key="7">
    <source>
        <dbReference type="Pfam" id="PF17777"/>
    </source>
</evidence>